<name>A0A540VQP4_9GAMM</name>
<dbReference type="AlphaFoldDB" id="A0A540VQP4"/>
<dbReference type="Proteomes" id="UP000315400">
    <property type="component" value="Unassembled WGS sequence"/>
</dbReference>
<comment type="caution">
    <text evidence="1">The sequence shown here is derived from an EMBL/GenBank/DDBJ whole genome shotgun (WGS) entry which is preliminary data.</text>
</comment>
<proteinExistence type="predicted"/>
<gene>
    <name evidence="1" type="ORF">FKY71_10530</name>
</gene>
<sequence length="208" mass="22771">MSADPKNPQRDKSADIRVDSALRRRLLKAAAATPVVATLHPGAAMANASAYQCITQHGDTVTNNTATDERDFVRKEVTYYTKRTGKSGLPEELFADSLYSAGHPARLWDTNGEGYHVVSPDEEQADDAENLTSSATSGSITTNELNNHYQKGSTFVLKFFEPTDDQTNVLYSEGNTYPMVRLNNDHGLEPLSYSCMSSLDPNATAFNI</sequence>
<dbReference type="InterPro" id="IPR006311">
    <property type="entry name" value="TAT_signal"/>
</dbReference>
<evidence type="ECO:0000313" key="1">
    <source>
        <dbReference type="EMBL" id="TQE99081.1"/>
    </source>
</evidence>
<evidence type="ECO:0000313" key="2">
    <source>
        <dbReference type="Proteomes" id="UP000315400"/>
    </source>
</evidence>
<protein>
    <submittedName>
        <fullName evidence="1">Uncharacterized protein</fullName>
    </submittedName>
</protein>
<dbReference type="EMBL" id="VIFK01000096">
    <property type="protein sequence ID" value="TQE99081.1"/>
    <property type="molecule type" value="Genomic_DNA"/>
</dbReference>
<dbReference type="PROSITE" id="PS51318">
    <property type="entry name" value="TAT"/>
    <property type="match status" value="1"/>
</dbReference>
<reference evidence="1 2" key="1">
    <citation type="submission" date="2019-06" db="EMBL/GenBank/DDBJ databases">
        <title>Metagenome assembled Genome of Spiribacter salinus SL48-SHIP from the microbial mat of Salt Lake 48 (Novosibirsk region, Russia).</title>
        <authorList>
            <person name="Shipova A."/>
            <person name="Rozanov A.S."/>
            <person name="Bryanskaya A.V."/>
            <person name="Peltek S.E."/>
        </authorList>
    </citation>
    <scope>NUCLEOTIDE SEQUENCE [LARGE SCALE GENOMIC DNA]</scope>
    <source>
        <strain evidence="1">SL48-SHIP-2</strain>
    </source>
</reference>
<organism evidence="1 2">
    <name type="scientific">Spiribacter salinus</name>
    <dbReference type="NCBI Taxonomy" id="1335746"/>
    <lineage>
        <taxon>Bacteria</taxon>
        <taxon>Pseudomonadati</taxon>
        <taxon>Pseudomonadota</taxon>
        <taxon>Gammaproteobacteria</taxon>
        <taxon>Chromatiales</taxon>
        <taxon>Ectothiorhodospiraceae</taxon>
        <taxon>Spiribacter</taxon>
    </lineage>
</organism>
<accession>A0A540VQP4</accession>